<evidence type="ECO:0000313" key="3">
    <source>
        <dbReference type="Proteomes" id="UP000092445"/>
    </source>
</evidence>
<keyword evidence="3" id="KW-1185">Reference proteome</keyword>
<name>A0A1B0ABL7_GLOPL</name>
<dbReference type="VEuPathDB" id="VectorBase:GPAI040323"/>
<protein>
    <submittedName>
        <fullName evidence="2">TIL domain-containing protein</fullName>
    </submittedName>
</protein>
<dbReference type="Proteomes" id="UP000092445">
    <property type="component" value="Unassembled WGS sequence"/>
</dbReference>
<evidence type="ECO:0000259" key="1">
    <source>
        <dbReference type="Pfam" id="PF01826"/>
    </source>
</evidence>
<dbReference type="AlphaFoldDB" id="A0A1B0ABL7"/>
<proteinExistence type="predicted"/>
<dbReference type="CDD" id="cd19941">
    <property type="entry name" value="TIL"/>
    <property type="match status" value="1"/>
</dbReference>
<feature type="domain" description="TIL" evidence="1">
    <location>
        <begin position="78"/>
        <end position="117"/>
    </location>
</feature>
<reference evidence="3" key="1">
    <citation type="submission" date="2014-03" db="EMBL/GenBank/DDBJ databases">
        <authorList>
            <person name="Aksoy S."/>
            <person name="Warren W."/>
            <person name="Wilson R.K."/>
        </authorList>
    </citation>
    <scope>NUCLEOTIDE SEQUENCE [LARGE SCALE GENOMIC DNA]</scope>
    <source>
        <strain evidence="3">IAEA</strain>
    </source>
</reference>
<dbReference type="SUPFAM" id="SSF57567">
    <property type="entry name" value="Serine protease inhibitors"/>
    <property type="match status" value="1"/>
</dbReference>
<dbReference type="InterPro" id="IPR002919">
    <property type="entry name" value="TIL_dom"/>
</dbReference>
<dbReference type="InterPro" id="IPR036084">
    <property type="entry name" value="Ser_inhib-like_sf"/>
</dbReference>
<dbReference type="EnsemblMetazoa" id="GPAI040323-RA">
    <property type="protein sequence ID" value="GPAI040323-PA"/>
    <property type="gene ID" value="GPAI040323"/>
</dbReference>
<accession>A0A1B0ABL7</accession>
<dbReference type="Pfam" id="PF01826">
    <property type="entry name" value="TIL"/>
    <property type="match status" value="1"/>
</dbReference>
<organism evidence="2 3">
    <name type="scientific">Glossina pallidipes</name>
    <name type="common">Tsetse fly</name>
    <dbReference type="NCBI Taxonomy" id="7398"/>
    <lineage>
        <taxon>Eukaryota</taxon>
        <taxon>Metazoa</taxon>
        <taxon>Ecdysozoa</taxon>
        <taxon>Arthropoda</taxon>
        <taxon>Hexapoda</taxon>
        <taxon>Insecta</taxon>
        <taxon>Pterygota</taxon>
        <taxon>Neoptera</taxon>
        <taxon>Endopterygota</taxon>
        <taxon>Diptera</taxon>
        <taxon>Brachycera</taxon>
        <taxon>Muscomorpha</taxon>
        <taxon>Hippoboscoidea</taxon>
        <taxon>Glossinidae</taxon>
        <taxon>Glossina</taxon>
    </lineage>
</organism>
<evidence type="ECO:0000313" key="2">
    <source>
        <dbReference type="EnsemblMetazoa" id="GPAI040323-PA"/>
    </source>
</evidence>
<reference evidence="2" key="2">
    <citation type="submission" date="2020-05" db="UniProtKB">
        <authorList>
            <consortium name="EnsemblMetazoa"/>
        </authorList>
    </citation>
    <scope>IDENTIFICATION</scope>
    <source>
        <strain evidence="2">IAEA</strain>
    </source>
</reference>
<dbReference type="Gene3D" id="2.10.25.10">
    <property type="entry name" value="Laminin"/>
    <property type="match status" value="1"/>
</dbReference>
<sequence length="118" mass="13871">MHIYECLRLRDDCGKTQVYLKCGPPCPPRCTPYHFNINTYNHSLDTDQSIQDSYNSKCVILRYSRLKIFKKTVLSDYCEDRQVYLKCGPSCPPRCRPYTYEECPPGCVEGCFCKKRYN</sequence>